<evidence type="ECO:0000259" key="4">
    <source>
        <dbReference type="Pfam" id="PF22384"/>
    </source>
</evidence>
<comment type="subcellular location">
    <subcellularLocation>
        <location evidence="1">Periplasm</location>
    </subcellularLocation>
</comment>
<dbReference type="Gene3D" id="3.40.190.10">
    <property type="entry name" value="Periplasmic binding protein-like II"/>
    <property type="match status" value="2"/>
</dbReference>
<name>A0A2P7Z3B2_9PEZI</name>
<feature type="domain" description="Ca3427-like PBP 2" evidence="4">
    <location>
        <begin position="114"/>
        <end position="211"/>
    </location>
</feature>
<evidence type="ECO:0000256" key="2">
    <source>
        <dbReference type="ARBA" id="ARBA00010742"/>
    </source>
</evidence>
<dbReference type="CDD" id="cd13637">
    <property type="entry name" value="PBP2_Ca3427_like"/>
    <property type="match status" value="1"/>
</dbReference>
<dbReference type="InterPro" id="IPR054364">
    <property type="entry name" value="Ca3427-like_PBP2"/>
</dbReference>
<dbReference type="PANTHER" id="PTHR30024">
    <property type="entry name" value="ALIPHATIC SULFONATES-BINDING PROTEIN-RELATED"/>
    <property type="match status" value="1"/>
</dbReference>
<protein>
    <recommendedName>
        <fullName evidence="4">Ca3427-like PBP 2 domain-containing protein</fullName>
    </recommendedName>
</protein>
<evidence type="ECO:0000313" key="6">
    <source>
        <dbReference type="Proteomes" id="UP000243723"/>
    </source>
</evidence>
<evidence type="ECO:0000313" key="5">
    <source>
        <dbReference type="EMBL" id="PSK42681.1"/>
    </source>
</evidence>
<evidence type="ECO:0000256" key="1">
    <source>
        <dbReference type="ARBA" id="ARBA00004418"/>
    </source>
</evidence>
<dbReference type="SUPFAM" id="SSF53850">
    <property type="entry name" value="Periplasmic binding protein-like II"/>
    <property type="match status" value="1"/>
</dbReference>
<dbReference type="AlphaFoldDB" id="A0A2P7Z3B2"/>
<dbReference type="Pfam" id="PF22384">
    <property type="entry name" value="PBP2_Ca3427_like"/>
    <property type="match status" value="1"/>
</dbReference>
<accession>A0A2P7Z3B2</accession>
<reference evidence="5 6" key="1">
    <citation type="submission" date="2017-05" db="EMBL/GenBank/DDBJ databases">
        <title>Draft genome sequence of Elsinoe australis.</title>
        <authorList>
            <person name="Cheng Q."/>
        </authorList>
    </citation>
    <scope>NUCLEOTIDE SEQUENCE [LARGE SCALE GENOMIC DNA]</scope>
    <source>
        <strain evidence="5 6">NL1</strain>
    </source>
</reference>
<comment type="caution">
    <text evidence="5">The sequence shown here is derived from an EMBL/GenBank/DDBJ whole genome shotgun (WGS) entry which is preliminary data.</text>
</comment>
<proteinExistence type="inferred from homology"/>
<dbReference type="EMBL" id="NHZQ01000334">
    <property type="protein sequence ID" value="PSK42681.1"/>
    <property type="molecule type" value="Genomic_DNA"/>
</dbReference>
<comment type="similarity">
    <text evidence="2">Belongs to the bacterial solute-binding protein SsuA/TauA family.</text>
</comment>
<gene>
    <name evidence="5" type="ORF">B9Z65_5603</name>
</gene>
<dbReference type="Proteomes" id="UP000243723">
    <property type="component" value="Unassembled WGS sequence"/>
</dbReference>
<dbReference type="PANTHER" id="PTHR30024:SF47">
    <property type="entry name" value="TAURINE-BINDING PERIPLASMIC PROTEIN"/>
    <property type="match status" value="1"/>
</dbReference>
<evidence type="ECO:0000256" key="3">
    <source>
        <dbReference type="ARBA" id="ARBA00022729"/>
    </source>
</evidence>
<dbReference type="GO" id="GO:0042597">
    <property type="term" value="C:periplasmic space"/>
    <property type="evidence" value="ECO:0007669"/>
    <property type="project" value="UniProtKB-SubCell"/>
</dbReference>
<sequence>MFANRAFRTKLSQQHIRHFTSSMQLNANKLRIGFIPEHFSTPLHFAQRHFGLDADTKPFPTGTGALTAALKDDSIDVAIGLTEGFVADLGKAAAKKESSAYRLVGTYVDSPLCWAISVGAKSELKDASELKSKRVGVSRIGSGSYVMSYVLADRHGWLTPGKPPFEPAVLGDFKSLRAGVNREDKADFFMWEHFTTKKFYDNGELKRIGEIYTPWPSWMIAARDPTDKRLETLAEKLNQGVVWYNEQIDESVDHITSTMEYSKEDTESWMKTVKFTEDVRGVDLTVIEETVSILQKAGVLPNDQDLAHDMIAIKKANRAR</sequence>
<organism evidence="5 6">
    <name type="scientific">Elsinoe australis</name>
    <dbReference type="NCBI Taxonomy" id="40998"/>
    <lineage>
        <taxon>Eukaryota</taxon>
        <taxon>Fungi</taxon>
        <taxon>Dikarya</taxon>
        <taxon>Ascomycota</taxon>
        <taxon>Pezizomycotina</taxon>
        <taxon>Dothideomycetes</taxon>
        <taxon>Dothideomycetidae</taxon>
        <taxon>Myriangiales</taxon>
        <taxon>Elsinoaceae</taxon>
        <taxon>Elsinoe</taxon>
    </lineage>
</organism>
<dbReference type="STRING" id="40998.A0A2P7Z3B2"/>
<dbReference type="OrthoDB" id="1363at2759"/>
<keyword evidence="3" id="KW-0732">Signal</keyword>
<keyword evidence="6" id="KW-1185">Reference proteome</keyword>